<dbReference type="EMBL" id="JBHMBC010000040">
    <property type="protein sequence ID" value="MFB9822160.1"/>
    <property type="molecule type" value="Genomic_DNA"/>
</dbReference>
<organism evidence="3 4">
    <name type="scientific">Arthrobacter ramosus</name>
    <dbReference type="NCBI Taxonomy" id="1672"/>
    <lineage>
        <taxon>Bacteria</taxon>
        <taxon>Bacillati</taxon>
        <taxon>Actinomycetota</taxon>
        <taxon>Actinomycetes</taxon>
        <taxon>Micrococcales</taxon>
        <taxon>Micrococcaceae</taxon>
        <taxon>Arthrobacter</taxon>
    </lineage>
</organism>
<comment type="caution">
    <text evidence="3">The sequence shown here is derived from an EMBL/GenBank/DDBJ whole genome shotgun (WGS) entry which is preliminary data.</text>
</comment>
<dbReference type="PANTHER" id="PTHR30388:SF4">
    <property type="entry name" value="MOLYBDENUM COFACTOR INSERTION CHAPERONE PAOD"/>
    <property type="match status" value="1"/>
</dbReference>
<accession>A0ABV5Y6R6</accession>
<dbReference type="RefSeq" id="WP_234749661.1">
    <property type="nucleotide sequence ID" value="NZ_BAAAWN010000001.1"/>
</dbReference>
<keyword evidence="4" id="KW-1185">Reference proteome</keyword>
<reference evidence="3 4" key="1">
    <citation type="submission" date="2024-09" db="EMBL/GenBank/DDBJ databases">
        <authorList>
            <person name="Sun Q."/>
            <person name="Mori K."/>
        </authorList>
    </citation>
    <scope>NUCLEOTIDE SEQUENCE [LARGE SCALE GENOMIC DNA]</scope>
    <source>
        <strain evidence="3 4">JCM 1334</strain>
    </source>
</reference>
<feature type="domain" description="XdhC Rossmann" evidence="2">
    <location>
        <begin position="205"/>
        <end position="351"/>
    </location>
</feature>
<sequence length="401" mass="42779">MDQLLYWWERQQPFALATIVEVRKSAPLPVGTSMAVGPATSAVGHKLNMAVGSVSGGCVEGAVYEAAEAMLADAKLPRIEFFGYSDETAFANGLSCGGELEIFVETIDAQTFPFFGDVCQALRDGQAVAIATVIDGPSPGRHLAVFRDGESRGSVGGAHRDASIRATSQEMLANGLTGCIIINDADGLAGPVRVFVQSFVPPPRMLIFGAIDFAGALSDAAKLLGYRVTVCDARPTFATAQRFPGADEVVLQWPHRYLQEQYDGGELDRRTVACVLTHDVKFDVPLLVVALGLPLAYVGAMGSRRTHAEREKLLLEAGTNRRTLAKLRSPIGLNLGATGAPETAVSILAEVIAVRNKRSSVALSATEEAIHRPLPENAPEYMLQNRRVSIPLPATEGTCHV</sequence>
<dbReference type="Proteomes" id="UP001589702">
    <property type="component" value="Unassembled WGS sequence"/>
</dbReference>
<feature type="domain" description="XdhC- CoxI" evidence="1">
    <location>
        <begin position="122"/>
        <end position="177"/>
    </location>
</feature>
<dbReference type="InterPro" id="IPR052698">
    <property type="entry name" value="MoCofactor_Util/Proc"/>
</dbReference>
<name>A0ABV5Y6R6_ARTRM</name>
<protein>
    <submittedName>
        <fullName evidence="3">XdhC family protein</fullName>
    </submittedName>
</protein>
<dbReference type="Gene3D" id="3.40.50.720">
    <property type="entry name" value="NAD(P)-binding Rossmann-like Domain"/>
    <property type="match status" value="1"/>
</dbReference>
<dbReference type="InterPro" id="IPR027051">
    <property type="entry name" value="XdhC_Rossmann_dom"/>
</dbReference>
<evidence type="ECO:0000313" key="4">
    <source>
        <dbReference type="Proteomes" id="UP001589702"/>
    </source>
</evidence>
<proteinExistence type="predicted"/>
<gene>
    <name evidence="3" type="ORF">ACFFP1_22065</name>
</gene>
<dbReference type="InterPro" id="IPR003777">
    <property type="entry name" value="XdhC_CoxI"/>
</dbReference>
<evidence type="ECO:0000259" key="2">
    <source>
        <dbReference type="Pfam" id="PF13478"/>
    </source>
</evidence>
<dbReference type="PANTHER" id="PTHR30388">
    <property type="entry name" value="ALDEHYDE OXIDOREDUCTASE MOLYBDENUM COFACTOR ASSEMBLY PROTEIN"/>
    <property type="match status" value="1"/>
</dbReference>
<evidence type="ECO:0000259" key="1">
    <source>
        <dbReference type="Pfam" id="PF02625"/>
    </source>
</evidence>
<dbReference type="Pfam" id="PF02625">
    <property type="entry name" value="XdhC_CoxI"/>
    <property type="match status" value="2"/>
</dbReference>
<evidence type="ECO:0000313" key="3">
    <source>
        <dbReference type="EMBL" id="MFB9822160.1"/>
    </source>
</evidence>
<dbReference type="Pfam" id="PF13478">
    <property type="entry name" value="XdhC_C"/>
    <property type="match status" value="1"/>
</dbReference>
<feature type="domain" description="XdhC- CoxI" evidence="1">
    <location>
        <begin position="7"/>
        <end position="75"/>
    </location>
</feature>